<dbReference type="Proteomes" id="UP000887540">
    <property type="component" value="Unplaced"/>
</dbReference>
<dbReference type="SUPFAM" id="SSF51445">
    <property type="entry name" value="(Trans)glycosidases"/>
    <property type="match status" value="1"/>
</dbReference>
<feature type="signal peptide" evidence="2">
    <location>
        <begin position="1"/>
        <end position="19"/>
    </location>
</feature>
<accession>A0A914C929</accession>
<evidence type="ECO:0000256" key="2">
    <source>
        <dbReference type="SAM" id="SignalP"/>
    </source>
</evidence>
<comment type="similarity">
    <text evidence="1">Belongs to the glycosyl hydrolase 35 family.</text>
</comment>
<evidence type="ECO:0000313" key="4">
    <source>
        <dbReference type="Proteomes" id="UP000887540"/>
    </source>
</evidence>
<name>A0A914C929_9BILA</name>
<dbReference type="GO" id="GO:0004553">
    <property type="term" value="F:hydrolase activity, hydrolyzing O-glycosyl compounds"/>
    <property type="evidence" value="ECO:0007669"/>
    <property type="project" value="InterPro"/>
</dbReference>
<protein>
    <submittedName>
        <fullName evidence="5">Glycoside hydrolase 35 catalytic domain-containing protein</fullName>
    </submittedName>
</protein>
<evidence type="ECO:0000313" key="5">
    <source>
        <dbReference type="WBParaSite" id="ACRNAN_Path_587.g2202.t1"/>
    </source>
</evidence>
<dbReference type="GO" id="GO:0005975">
    <property type="term" value="P:carbohydrate metabolic process"/>
    <property type="evidence" value="ECO:0007669"/>
    <property type="project" value="InterPro"/>
</dbReference>
<feature type="chain" id="PRO_5038033615" evidence="2">
    <location>
        <begin position="20"/>
        <end position="85"/>
    </location>
</feature>
<proteinExistence type="inferred from homology"/>
<reference evidence="5" key="1">
    <citation type="submission" date="2022-11" db="UniProtKB">
        <authorList>
            <consortium name="WormBaseParasite"/>
        </authorList>
    </citation>
    <scope>IDENTIFICATION</scope>
</reference>
<sequence>MLSFTKFLALLACFYSTYAGTFTIDYTKHQFIKDGKPFRFISGSIHYFRIHPDHWDDRLKRVRALGLNAVETYVPWNFHEPMPGR</sequence>
<keyword evidence="4" id="KW-1185">Reference proteome</keyword>
<dbReference type="InterPro" id="IPR001944">
    <property type="entry name" value="Glycoside_Hdrlase_35"/>
</dbReference>
<dbReference type="InterPro" id="IPR031330">
    <property type="entry name" value="Gly_Hdrlase_35_cat"/>
</dbReference>
<feature type="domain" description="Glycoside hydrolase 35 catalytic" evidence="3">
    <location>
        <begin position="30"/>
        <end position="84"/>
    </location>
</feature>
<dbReference type="Gene3D" id="3.20.20.80">
    <property type="entry name" value="Glycosidases"/>
    <property type="match status" value="1"/>
</dbReference>
<dbReference type="PRINTS" id="PR00742">
    <property type="entry name" value="GLHYDRLASE35"/>
</dbReference>
<evidence type="ECO:0000259" key="3">
    <source>
        <dbReference type="Pfam" id="PF01301"/>
    </source>
</evidence>
<dbReference type="PANTHER" id="PTHR23421">
    <property type="entry name" value="BETA-GALACTOSIDASE RELATED"/>
    <property type="match status" value="1"/>
</dbReference>
<evidence type="ECO:0000256" key="1">
    <source>
        <dbReference type="ARBA" id="ARBA00009809"/>
    </source>
</evidence>
<dbReference type="Pfam" id="PF01301">
    <property type="entry name" value="Glyco_hydro_35"/>
    <property type="match status" value="1"/>
</dbReference>
<organism evidence="4 5">
    <name type="scientific">Acrobeloides nanus</name>
    <dbReference type="NCBI Taxonomy" id="290746"/>
    <lineage>
        <taxon>Eukaryota</taxon>
        <taxon>Metazoa</taxon>
        <taxon>Ecdysozoa</taxon>
        <taxon>Nematoda</taxon>
        <taxon>Chromadorea</taxon>
        <taxon>Rhabditida</taxon>
        <taxon>Tylenchina</taxon>
        <taxon>Cephalobomorpha</taxon>
        <taxon>Cephaloboidea</taxon>
        <taxon>Cephalobidae</taxon>
        <taxon>Acrobeloides</taxon>
    </lineage>
</organism>
<keyword evidence="2" id="KW-0732">Signal</keyword>
<dbReference type="WBParaSite" id="ACRNAN_Path_587.g2202.t1">
    <property type="protein sequence ID" value="ACRNAN_Path_587.g2202.t1"/>
    <property type="gene ID" value="ACRNAN_Path_587.g2202"/>
</dbReference>
<dbReference type="AlphaFoldDB" id="A0A914C929"/>
<dbReference type="InterPro" id="IPR017853">
    <property type="entry name" value="GH"/>
</dbReference>